<evidence type="ECO:0000313" key="8">
    <source>
        <dbReference type="Proteomes" id="UP001318040"/>
    </source>
</evidence>
<evidence type="ECO:0000256" key="7">
    <source>
        <dbReference type="SAM" id="MobiDB-lite"/>
    </source>
</evidence>
<dbReference type="GO" id="GO:0006729">
    <property type="term" value="P:tetrahydrobiopterin biosynthetic process"/>
    <property type="evidence" value="ECO:0007669"/>
    <property type="project" value="UniProtKB-KW"/>
</dbReference>
<dbReference type="CTD" id="84105"/>
<evidence type="ECO:0000256" key="3">
    <source>
        <dbReference type="ARBA" id="ARBA00013252"/>
    </source>
</evidence>
<keyword evidence="5" id="KW-0456">Lyase</keyword>
<accession>A0AAJ7TW53</accession>
<dbReference type="HAMAP" id="MF_00434">
    <property type="entry name" value="Pterin_4_alpha"/>
    <property type="match status" value="1"/>
</dbReference>
<dbReference type="EC" id="4.2.1.96" evidence="3"/>
<dbReference type="GeneID" id="116951026"/>
<proteinExistence type="inferred from homology"/>
<reference evidence="9" key="1">
    <citation type="submission" date="2025-08" db="UniProtKB">
        <authorList>
            <consortium name="RefSeq"/>
        </authorList>
    </citation>
    <scope>IDENTIFICATION</scope>
    <source>
        <tissue evidence="9">Sperm</tissue>
    </source>
</reference>
<dbReference type="InterPro" id="IPR001533">
    <property type="entry name" value="Pterin_deHydtase"/>
</dbReference>
<protein>
    <recommendedName>
        <fullName evidence="3">4a-hydroxytetrahydrobiopterin dehydratase</fullName>
        <ecNumber evidence="3">4.2.1.96</ecNumber>
    </recommendedName>
    <alternativeName>
        <fullName evidence="6">4-alpha-hydroxy-tetrahydropterin dehydratase</fullName>
    </alternativeName>
</protein>
<keyword evidence="4" id="KW-0783">Tetrahydrobiopterin biosynthesis</keyword>
<name>A0AAJ7TW53_PETMA</name>
<evidence type="ECO:0000256" key="2">
    <source>
        <dbReference type="ARBA" id="ARBA00006472"/>
    </source>
</evidence>
<feature type="region of interest" description="Disordered" evidence="7">
    <location>
        <begin position="146"/>
        <end position="184"/>
    </location>
</feature>
<evidence type="ECO:0000256" key="4">
    <source>
        <dbReference type="ARBA" id="ARBA00023007"/>
    </source>
</evidence>
<comment type="catalytic activity">
    <reaction evidence="1">
        <text>(4aS,6R)-4a-hydroxy-L-erythro-5,6,7,8-tetrahydrobiopterin = (6R)-L-erythro-6,7-dihydrobiopterin + H2O</text>
        <dbReference type="Rhea" id="RHEA:11920"/>
        <dbReference type="ChEBI" id="CHEBI:15377"/>
        <dbReference type="ChEBI" id="CHEBI:15642"/>
        <dbReference type="ChEBI" id="CHEBI:43120"/>
        <dbReference type="EC" id="4.2.1.96"/>
    </reaction>
</comment>
<dbReference type="PANTHER" id="PTHR12599">
    <property type="entry name" value="PTERIN-4-ALPHA-CARBINOLAMINE DEHYDRATASE"/>
    <property type="match status" value="1"/>
</dbReference>
<evidence type="ECO:0000313" key="9">
    <source>
        <dbReference type="RefSeq" id="XP_032825189.1"/>
    </source>
</evidence>
<comment type="similarity">
    <text evidence="2">Belongs to the pterin-4-alpha-carbinolamine dehydratase family.</text>
</comment>
<dbReference type="SUPFAM" id="SSF55248">
    <property type="entry name" value="PCD-like"/>
    <property type="match status" value="1"/>
</dbReference>
<organism evidence="8 9">
    <name type="scientific">Petromyzon marinus</name>
    <name type="common">Sea lamprey</name>
    <dbReference type="NCBI Taxonomy" id="7757"/>
    <lineage>
        <taxon>Eukaryota</taxon>
        <taxon>Metazoa</taxon>
        <taxon>Chordata</taxon>
        <taxon>Craniata</taxon>
        <taxon>Vertebrata</taxon>
        <taxon>Cyclostomata</taxon>
        <taxon>Hyperoartia</taxon>
        <taxon>Petromyzontiformes</taxon>
        <taxon>Petromyzontidae</taxon>
        <taxon>Petromyzon</taxon>
    </lineage>
</organism>
<dbReference type="NCBIfam" id="NF002020">
    <property type="entry name" value="PRK00823.1-5"/>
    <property type="match status" value="1"/>
</dbReference>
<evidence type="ECO:0000256" key="6">
    <source>
        <dbReference type="ARBA" id="ARBA00030497"/>
    </source>
</evidence>
<dbReference type="Gene3D" id="3.30.1360.20">
    <property type="entry name" value="Transcriptional coactivator/pterin dehydratase"/>
    <property type="match status" value="1"/>
</dbReference>
<dbReference type="RefSeq" id="XP_032825189.1">
    <property type="nucleotide sequence ID" value="XM_032969298.1"/>
</dbReference>
<dbReference type="PANTHER" id="PTHR12599:SF0">
    <property type="entry name" value="PTERIN-4-ALPHA-CARBINOLAMINE DEHYDRATASE"/>
    <property type="match status" value="1"/>
</dbReference>
<dbReference type="InterPro" id="IPR036428">
    <property type="entry name" value="PCD_sf"/>
</dbReference>
<evidence type="ECO:0000256" key="5">
    <source>
        <dbReference type="ARBA" id="ARBA00023239"/>
    </source>
</evidence>
<feature type="region of interest" description="Disordered" evidence="7">
    <location>
        <begin position="15"/>
        <end position="36"/>
    </location>
</feature>
<evidence type="ECO:0000256" key="1">
    <source>
        <dbReference type="ARBA" id="ARBA00001554"/>
    </source>
</evidence>
<dbReference type="NCBIfam" id="NF002018">
    <property type="entry name" value="PRK00823.1-3"/>
    <property type="match status" value="1"/>
</dbReference>
<dbReference type="Proteomes" id="UP001318040">
    <property type="component" value="Chromosome 41"/>
</dbReference>
<dbReference type="CDD" id="cd00914">
    <property type="entry name" value="PCD_DCoH_subfamily_b"/>
    <property type="match status" value="1"/>
</dbReference>
<sequence length="184" mass="19435">MRSLLRLASYRGPGPLCRAPRTMTSAPRPPAGRPGLLGPVEREERLAELGEAGWTMAEGRDALTKRFTFASFNQAFGFMTRVAMQAEKINHHPEWSNIYNKVSVTLTSHDCGGVTERDVRLARFMDRAASTTTSATTTTATTAATTATTATTASATSVTTASTTTATTTTAAAAATKTKTTPAT</sequence>
<gene>
    <name evidence="9" type="primary">PCBD2</name>
</gene>
<dbReference type="KEGG" id="pmrn:116951026"/>
<keyword evidence="8" id="KW-1185">Reference proteome</keyword>
<dbReference type="GO" id="GO:0008124">
    <property type="term" value="F:4-alpha-hydroxytetrahydrobiopterin dehydratase activity"/>
    <property type="evidence" value="ECO:0007669"/>
    <property type="project" value="UniProtKB-EC"/>
</dbReference>
<dbReference type="Pfam" id="PF01329">
    <property type="entry name" value="Pterin_4a"/>
    <property type="match status" value="1"/>
</dbReference>
<dbReference type="AlphaFoldDB" id="A0AAJ7TW53"/>